<dbReference type="OrthoDB" id="201752at2759"/>
<dbReference type="InterPro" id="IPR038514">
    <property type="entry name" value="AAR2_C_sf"/>
</dbReference>
<dbReference type="InterPro" id="IPR033647">
    <property type="entry name" value="Aar2_N"/>
</dbReference>
<dbReference type="FunFam" id="2.60.34.20:FF:000001">
    <property type="entry name" value="protein AAR2 homolog"/>
    <property type="match status" value="1"/>
</dbReference>
<evidence type="ECO:0000259" key="4">
    <source>
        <dbReference type="Pfam" id="PF05282"/>
    </source>
</evidence>
<evidence type="ECO:0000256" key="1">
    <source>
        <dbReference type="ARBA" id="ARBA00006281"/>
    </source>
</evidence>
<evidence type="ECO:0000259" key="5">
    <source>
        <dbReference type="Pfam" id="PF20981"/>
    </source>
</evidence>
<feature type="domain" description="AAR2 C-terminal" evidence="4">
    <location>
        <begin position="235"/>
        <end position="382"/>
    </location>
</feature>
<dbReference type="GO" id="GO:0000244">
    <property type="term" value="P:spliceosomal tri-snRNP complex assembly"/>
    <property type="evidence" value="ECO:0007669"/>
    <property type="project" value="TreeGrafter"/>
</dbReference>
<dbReference type="CDD" id="cd13778">
    <property type="entry name" value="Aar2_C"/>
    <property type="match status" value="1"/>
</dbReference>
<dbReference type="Pfam" id="PF05282">
    <property type="entry name" value="AAR2"/>
    <property type="match status" value="1"/>
</dbReference>
<dbReference type="GeneID" id="115623852"/>
<gene>
    <name evidence="7" type="primary">LOC115623852</name>
</gene>
<dbReference type="InterPro" id="IPR007946">
    <property type="entry name" value="AAR2"/>
</dbReference>
<dbReference type="Gene3D" id="2.60.34.20">
    <property type="match status" value="1"/>
</dbReference>
<protein>
    <recommendedName>
        <fullName evidence="2">Protein AAR2 homolog</fullName>
    </recommendedName>
    <alternativeName>
        <fullName evidence="3">AAR2 splicing factor homolog</fullName>
    </alternativeName>
</protein>
<name>A0A6J2TBT1_DROLE</name>
<organism evidence="6 7">
    <name type="scientific">Drosophila lebanonensis</name>
    <name type="common">Fruit fly</name>
    <name type="synonym">Scaptodrosophila lebanonensis</name>
    <dbReference type="NCBI Taxonomy" id="7225"/>
    <lineage>
        <taxon>Eukaryota</taxon>
        <taxon>Metazoa</taxon>
        <taxon>Ecdysozoa</taxon>
        <taxon>Arthropoda</taxon>
        <taxon>Hexapoda</taxon>
        <taxon>Insecta</taxon>
        <taxon>Pterygota</taxon>
        <taxon>Neoptera</taxon>
        <taxon>Endopterygota</taxon>
        <taxon>Diptera</taxon>
        <taxon>Brachycera</taxon>
        <taxon>Muscomorpha</taxon>
        <taxon>Ephydroidea</taxon>
        <taxon>Drosophilidae</taxon>
        <taxon>Scaptodrosophila</taxon>
    </lineage>
</organism>
<comment type="similarity">
    <text evidence="1">Belongs to the AAR2 family.</text>
</comment>
<dbReference type="InterPro" id="IPR033648">
    <property type="entry name" value="AAR2_C"/>
</dbReference>
<dbReference type="PANTHER" id="PTHR12689">
    <property type="entry name" value="A1 CISTRON SPLICING FACTOR AAR2-RELATED"/>
    <property type="match status" value="1"/>
</dbReference>
<evidence type="ECO:0000256" key="3">
    <source>
        <dbReference type="ARBA" id="ARBA00030625"/>
    </source>
</evidence>
<evidence type="ECO:0000313" key="6">
    <source>
        <dbReference type="Proteomes" id="UP000504634"/>
    </source>
</evidence>
<dbReference type="CDD" id="cd13777">
    <property type="entry name" value="Aar2_N"/>
    <property type="match status" value="1"/>
</dbReference>
<dbReference type="RefSeq" id="XP_030374256.1">
    <property type="nucleotide sequence ID" value="XM_030518396.1"/>
</dbReference>
<dbReference type="InterPro" id="IPR038516">
    <property type="entry name" value="AAR2_N_sf"/>
</dbReference>
<dbReference type="Proteomes" id="UP000504634">
    <property type="component" value="Unplaced"/>
</dbReference>
<sequence>MIDFDFETIDNITLGLSVQNVNMNQDNSSMQMDPKLALRLLAEGAVLAITGVPVGTEFGIDLCAYTIGPDFRGVKMIPPGLHYVWCASRGPYGDTAPRVGFAHYFQINEIVVREWDHDLEELRPRKIAEPEVERERIRKNLPQLERLLAPYDYRYVCQWKDLTGSVTESCVERCQPALGTIRTNIELQSCPDAERPRGGVAGSISSRRNVAHKLMLDENDLLPDLKPVEGTAPRFTPVPARVPSNAPPADVSRHAIDCIDAVDALLESFNTVDALIEELQLAFVFFLVGYSVESLAHWRKILALLAHSESAVGKHKLCYMKYSEVLAHQLPHLPEELIPPSERNTVYKDVRELLVNLHAGGLSVSAERLMKRLSKELHWQFEGLLDEDPDEQPVVIELRDEELPALTQ</sequence>
<dbReference type="Gene3D" id="1.25.40.550">
    <property type="entry name" value="Aar2, C-terminal domain-like"/>
    <property type="match status" value="1"/>
</dbReference>
<proteinExistence type="inferred from homology"/>
<keyword evidence="6" id="KW-1185">Reference proteome</keyword>
<dbReference type="PANTHER" id="PTHR12689:SF4">
    <property type="entry name" value="PROTEIN AAR2 HOMOLOG"/>
    <property type="match status" value="1"/>
</dbReference>
<feature type="domain" description="AAR2 N-terminal" evidence="5">
    <location>
        <begin position="43"/>
        <end position="176"/>
    </location>
</feature>
<evidence type="ECO:0000256" key="2">
    <source>
        <dbReference type="ARBA" id="ARBA00016372"/>
    </source>
</evidence>
<dbReference type="AlphaFoldDB" id="A0A6J2TBT1"/>
<evidence type="ECO:0000313" key="7">
    <source>
        <dbReference type="RefSeq" id="XP_030374256.1"/>
    </source>
</evidence>
<dbReference type="Pfam" id="PF20981">
    <property type="entry name" value="AAR2_1st"/>
    <property type="match status" value="1"/>
</dbReference>
<reference evidence="7" key="1">
    <citation type="submission" date="2025-08" db="UniProtKB">
        <authorList>
            <consortium name="RefSeq"/>
        </authorList>
    </citation>
    <scope>IDENTIFICATION</scope>
    <source>
        <strain evidence="7">11010-0011.00</strain>
        <tissue evidence="7">Whole body</tissue>
    </source>
</reference>
<accession>A0A6J2TBT1</accession>